<name>A0A9D4UYF2_ADICA</name>
<dbReference type="PANTHER" id="PTHR46137">
    <property type="entry name" value="OS05G0310600 PROTEIN"/>
    <property type="match status" value="1"/>
</dbReference>
<evidence type="ECO:0000313" key="3">
    <source>
        <dbReference type="Proteomes" id="UP000886520"/>
    </source>
</evidence>
<dbReference type="PANTHER" id="PTHR46137:SF3">
    <property type="entry name" value="OS05G0310600 PROTEIN"/>
    <property type="match status" value="1"/>
</dbReference>
<keyword evidence="3" id="KW-1185">Reference proteome</keyword>
<evidence type="ECO:0000313" key="2">
    <source>
        <dbReference type="EMBL" id="KAI5076425.1"/>
    </source>
</evidence>
<dbReference type="PROSITE" id="PS51934">
    <property type="entry name" value="LRAT"/>
    <property type="match status" value="1"/>
</dbReference>
<dbReference type="EMBL" id="JABFUD020000008">
    <property type="protein sequence ID" value="KAI5076425.1"/>
    <property type="molecule type" value="Genomic_DNA"/>
</dbReference>
<dbReference type="Gene3D" id="3.90.1720.10">
    <property type="entry name" value="endopeptidase domain like (from Nostoc punctiforme)"/>
    <property type="match status" value="1"/>
</dbReference>
<gene>
    <name evidence="2" type="ORF">GOP47_0008490</name>
</gene>
<protein>
    <recommendedName>
        <fullName evidence="1">LRAT domain-containing protein</fullName>
    </recommendedName>
</protein>
<dbReference type="Pfam" id="PF04970">
    <property type="entry name" value="LRAT"/>
    <property type="match status" value="1"/>
</dbReference>
<dbReference type="OrthoDB" id="421951at2759"/>
<reference evidence="2" key="1">
    <citation type="submission" date="2021-01" db="EMBL/GenBank/DDBJ databases">
        <title>Adiantum capillus-veneris genome.</title>
        <authorList>
            <person name="Fang Y."/>
            <person name="Liao Q."/>
        </authorList>
    </citation>
    <scope>NUCLEOTIDE SEQUENCE</scope>
    <source>
        <strain evidence="2">H3</strain>
        <tissue evidence="2">Leaf</tissue>
    </source>
</reference>
<organism evidence="2 3">
    <name type="scientific">Adiantum capillus-veneris</name>
    <name type="common">Maidenhair fern</name>
    <dbReference type="NCBI Taxonomy" id="13818"/>
    <lineage>
        <taxon>Eukaryota</taxon>
        <taxon>Viridiplantae</taxon>
        <taxon>Streptophyta</taxon>
        <taxon>Embryophyta</taxon>
        <taxon>Tracheophyta</taxon>
        <taxon>Polypodiopsida</taxon>
        <taxon>Polypodiidae</taxon>
        <taxon>Polypodiales</taxon>
        <taxon>Pteridineae</taxon>
        <taxon>Pteridaceae</taxon>
        <taxon>Vittarioideae</taxon>
        <taxon>Adiantum</taxon>
    </lineage>
</organism>
<evidence type="ECO:0000259" key="1">
    <source>
        <dbReference type="PROSITE" id="PS51934"/>
    </source>
</evidence>
<comment type="caution">
    <text evidence="2">The sequence shown here is derived from an EMBL/GenBank/DDBJ whole genome shotgun (WGS) entry which is preliminary data.</text>
</comment>
<sequence length="251" mass="27919">MGLLSNRVREEDLQPGDHIYSWRFAYTYAHHGIYVGDDSVIHFTRGQGEETGTGTCLDKIFSSSLSPSQTSSPCTKCGVNKGRNGVVLTCLECFLSGQPLYRFQYNENALIFLAKARGGMCTLAMSDTPETVLHRSRYLLANGFGCYHIFHNNCEDFAVYCRTGLLVIERRSIGRSGQAISFLGAPLAAVFSSPLRCWCAERCRKDSCGRSGNKAGAFIADSTSRHSVRCSEPKWVGEWGVPWRMIGWQTR</sequence>
<dbReference type="InterPro" id="IPR007053">
    <property type="entry name" value="LRAT_dom"/>
</dbReference>
<dbReference type="AlphaFoldDB" id="A0A9D4UYF2"/>
<feature type="domain" description="LRAT" evidence="1">
    <location>
        <begin position="20"/>
        <end position="170"/>
    </location>
</feature>
<dbReference type="Proteomes" id="UP000886520">
    <property type="component" value="Chromosome 8"/>
</dbReference>
<proteinExistence type="predicted"/>
<accession>A0A9D4UYF2</accession>